<evidence type="ECO:0000256" key="4">
    <source>
        <dbReference type="ARBA" id="ARBA00022475"/>
    </source>
</evidence>
<comment type="caution">
    <text evidence="9">The sequence shown here is derived from an EMBL/GenBank/DDBJ whole genome shotgun (WGS) entry which is preliminary data.</text>
</comment>
<keyword evidence="3" id="KW-0813">Transport</keyword>
<evidence type="ECO:0000256" key="7">
    <source>
        <dbReference type="ARBA" id="ARBA00023136"/>
    </source>
</evidence>
<feature type="transmembrane region" description="Helical" evidence="8">
    <location>
        <begin position="133"/>
        <end position="152"/>
    </location>
</feature>
<evidence type="ECO:0000313" key="10">
    <source>
        <dbReference type="Proteomes" id="UP000838686"/>
    </source>
</evidence>
<feature type="transmembrane region" description="Helical" evidence="8">
    <location>
        <begin position="21"/>
        <end position="41"/>
    </location>
</feature>
<dbReference type="CDD" id="cd06550">
    <property type="entry name" value="TM_ABC_iron-siderophores_like"/>
    <property type="match status" value="1"/>
</dbReference>
<comment type="similarity">
    <text evidence="2">Belongs to the binding-protein-dependent transport system permease family. FecCD subfamily.</text>
</comment>
<accession>A0ABN8H038</accession>
<proteinExistence type="inferred from homology"/>
<keyword evidence="7 8" id="KW-0472">Membrane</keyword>
<keyword evidence="5 8" id="KW-0812">Transmembrane</keyword>
<dbReference type="Pfam" id="PF01032">
    <property type="entry name" value="FecCD"/>
    <property type="match status" value="1"/>
</dbReference>
<feature type="transmembrane region" description="Helical" evidence="8">
    <location>
        <begin position="164"/>
        <end position="189"/>
    </location>
</feature>
<dbReference type="InterPro" id="IPR000522">
    <property type="entry name" value="ABC_transptr_permease_BtuC"/>
</dbReference>
<keyword evidence="10" id="KW-1185">Reference proteome</keyword>
<evidence type="ECO:0000256" key="2">
    <source>
        <dbReference type="ARBA" id="ARBA00007935"/>
    </source>
</evidence>
<dbReference type="PANTHER" id="PTHR30472">
    <property type="entry name" value="FERRIC ENTEROBACTIN TRANSPORT SYSTEM PERMEASE PROTEIN"/>
    <property type="match status" value="1"/>
</dbReference>
<name>A0ABN8H038_9BACL</name>
<dbReference type="EMBL" id="CAKMMF010000027">
    <property type="protein sequence ID" value="CAH1217011.1"/>
    <property type="molecule type" value="Genomic_DNA"/>
</dbReference>
<reference evidence="9" key="1">
    <citation type="submission" date="2022-01" db="EMBL/GenBank/DDBJ databases">
        <authorList>
            <person name="Criscuolo A."/>
        </authorList>
    </citation>
    <scope>NUCLEOTIDE SEQUENCE</scope>
    <source>
        <strain evidence="9">CIP111893</strain>
    </source>
</reference>
<organism evidence="9 10">
    <name type="scientific">Paenibacillus plantiphilus</name>
    <dbReference type="NCBI Taxonomy" id="2905650"/>
    <lineage>
        <taxon>Bacteria</taxon>
        <taxon>Bacillati</taxon>
        <taxon>Bacillota</taxon>
        <taxon>Bacilli</taxon>
        <taxon>Bacillales</taxon>
        <taxon>Paenibacillaceae</taxon>
        <taxon>Paenibacillus</taxon>
    </lineage>
</organism>
<evidence type="ECO:0000256" key="6">
    <source>
        <dbReference type="ARBA" id="ARBA00022989"/>
    </source>
</evidence>
<comment type="subcellular location">
    <subcellularLocation>
        <location evidence="1">Cell membrane</location>
        <topology evidence="1">Multi-pass membrane protein</topology>
    </subcellularLocation>
</comment>
<dbReference type="InterPro" id="IPR037294">
    <property type="entry name" value="ABC_BtuC-like"/>
</dbReference>
<evidence type="ECO:0000313" key="9">
    <source>
        <dbReference type="EMBL" id="CAH1217011.1"/>
    </source>
</evidence>
<evidence type="ECO:0000256" key="8">
    <source>
        <dbReference type="SAM" id="Phobius"/>
    </source>
</evidence>
<dbReference type="SUPFAM" id="SSF81345">
    <property type="entry name" value="ABC transporter involved in vitamin B12 uptake, BtuC"/>
    <property type="match status" value="1"/>
</dbReference>
<dbReference type="PANTHER" id="PTHR30472:SF24">
    <property type="entry name" value="FERRIC ENTEROBACTIN TRANSPORT SYSTEM PERMEASE PROTEIN FEPG"/>
    <property type="match status" value="1"/>
</dbReference>
<evidence type="ECO:0000256" key="3">
    <source>
        <dbReference type="ARBA" id="ARBA00022448"/>
    </source>
</evidence>
<keyword evidence="6 8" id="KW-1133">Transmembrane helix</keyword>
<feature type="transmembrane region" description="Helical" evidence="8">
    <location>
        <begin position="107"/>
        <end position="127"/>
    </location>
</feature>
<keyword evidence="4" id="KW-1003">Cell membrane</keyword>
<dbReference type="RefSeq" id="WP_236344607.1">
    <property type="nucleotide sequence ID" value="NZ_CAKMMF010000027.1"/>
</dbReference>
<evidence type="ECO:0000256" key="1">
    <source>
        <dbReference type="ARBA" id="ARBA00004651"/>
    </source>
</evidence>
<feature type="transmembrane region" description="Helical" evidence="8">
    <location>
        <begin position="320"/>
        <end position="341"/>
    </location>
</feature>
<feature type="transmembrane region" description="Helical" evidence="8">
    <location>
        <begin position="291"/>
        <end position="313"/>
    </location>
</feature>
<dbReference type="Gene3D" id="1.10.3470.10">
    <property type="entry name" value="ABC transporter involved in vitamin B12 uptake, BtuC"/>
    <property type="match status" value="1"/>
</dbReference>
<protein>
    <submittedName>
        <fullName evidence="9">Siderophore transport system permease protein YfhA</fullName>
    </submittedName>
</protein>
<gene>
    <name evidence="9" type="primary">yfhA_5</name>
    <name evidence="9" type="ORF">PAECIP111893_04228</name>
</gene>
<sequence>MSNHTTVRDRGGRLSFSTGRRTAVAISILFILSLLLFIAGLSMGSTMISPIEVFKHLLGMGTGEHSFTIDTLRLPRMLLSLLVGAALGISGLILQGIIRNPLASPDIIGVTGGASVAAVVFIVYFSGAISMNWLPLAAILGAAVISLLIYALAWKRGVTPIRLVLIGIGIAAATGASTTMMIVLSSTASLNKAYIWMTGSVYGANWDEVYAMLPWLLVCVPLALFFSRAVNVQELGDQVAIGLGARVQLHRFCLLIISVALAGSAVAYAGGIGFVGLIAPHISRKIVGRSFARLVPVCAMIGGLIVCAADIIARTAFLPLDVPAGVFTAGIGAPFFIYLLFKNRNN</sequence>
<dbReference type="Proteomes" id="UP000838686">
    <property type="component" value="Unassembled WGS sequence"/>
</dbReference>
<evidence type="ECO:0000256" key="5">
    <source>
        <dbReference type="ARBA" id="ARBA00022692"/>
    </source>
</evidence>
<feature type="transmembrane region" description="Helical" evidence="8">
    <location>
        <begin position="77"/>
        <end position="95"/>
    </location>
</feature>
<feature type="transmembrane region" description="Helical" evidence="8">
    <location>
        <begin position="252"/>
        <end position="279"/>
    </location>
</feature>